<dbReference type="EMBL" id="JBHSYQ010000016">
    <property type="protein sequence ID" value="MFC6999876.1"/>
    <property type="molecule type" value="Genomic_DNA"/>
</dbReference>
<keyword evidence="2" id="KW-0732">Signal</keyword>
<gene>
    <name evidence="3" type="ORF">ACFQHR_19730</name>
</gene>
<feature type="signal peptide" evidence="2">
    <location>
        <begin position="1"/>
        <end position="30"/>
    </location>
</feature>
<comment type="caution">
    <text evidence="3">The sequence shown here is derived from an EMBL/GenBank/DDBJ whole genome shotgun (WGS) entry which is preliminary data.</text>
</comment>
<evidence type="ECO:0000256" key="1">
    <source>
        <dbReference type="SAM" id="MobiDB-lite"/>
    </source>
</evidence>
<feature type="chain" id="PRO_5046281714" description="DUF4890 domain-containing protein" evidence="2">
    <location>
        <begin position="31"/>
        <end position="185"/>
    </location>
</feature>
<evidence type="ECO:0008006" key="5">
    <source>
        <dbReference type="Google" id="ProtNLM"/>
    </source>
</evidence>
<sequence>MKNNYFKRQNIMKKLILSAFLFSAFYTAQAQTELTGAAAASRANLATMSATEMTRQMYNDLELNEGQYIKLKALNQSRIDRYNEIQRMYSNDTQMRDAKMREVNEQIDKEYAQILTPKQFTAYLENEGRLPEGAAGSSETNRSSTNASAGSAESEIIMEKGNSSQDSMRVKDDKRKQKSKKNNKH</sequence>
<dbReference type="Proteomes" id="UP001596405">
    <property type="component" value="Unassembled WGS sequence"/>
</dbReference>
<reference evidence="4" key="1">
    <citation type="journal article" date="2019" name="Int. J. Syst. Evol. Microbiol.">
        <title>The Global Catalogue of Microorganisms (GCM) 10K type strain sequencing project: providing services to taxonomists for standard genome sequencing and annotation.</title>
        <authorList>
            <consortium name="The Broad Institute Genomics Platform"/>
            <consortium name="The Broad Institute Genome Sequencing Center for Infectious Disease"/>
            <person name="Wu L."/>
            <person name="Ma J."/>
        </authorList>
    </citation>
    <scope>NUCLEOTIDE SEQUENCE [LARGE SCALE GENOMIC DNA]</scope>
    <source>
        <strain evidence="4">CGMCC 4.7393</strain>
    </source>
</reference>
<dbReference type="RefSeq" id="WP_066622193.1">
    <property type="nucleotide sequence ID" value="NZ_JBHSYQ010000016.1"/>
</dbReference>
<evidence type="ECO:0000256" key="2">
    <source>
        <dbReference type="SAM" id="SignalP"/>
    </source>
</evidence>
<feature type="compositionally biased region" description="Polar residues" evidence="1">
    <location>
        <begin position="137"/>
        <end position="151"/>
    </location>
</feature>
<proteinExistence type="predicted"/>
<evidence type="ECO:0000313" key="4">
    <source>
        <dbReference type="Proteomes" id="UP001596405"/>
    </source>
</evidence>
<organism evidence="3 4">
    <name type="scientific">Rufibacter roseus</name>
    <dbReference type="NCBI Taxonomy" id="1567108"/>
    <lineage>
        <taxon>Bacteria</taxon>
        <taxon>Pseudomonadati</taxon>
        <taxon>Bacteroidota</taxon>
        <taxon>Cytophagia</taxon>
        <taxon>Cytophagales</taxon>
        <taxon>Hymenobacteraceae</taxon>
        <taxon>Rufibacter</taxon>
    </lineage>
</organism>
<feature type="compositionally biased region" description="Basic residues" evidence="1">
    <location>
        <begin position="176"/>
        <end position="185"/>
    </location>
</feature>
<evidence type="ECO:0000313" key="3">
    <source>
        <dbReference type="EMBL" id="MFC6999876.1"/>
    </source>
</evidence>
<keyword evidence="4" id="KW-1185">Reference proteome</keyword>
<name>A0ABW2DPV3_9BACT</name>
<feature type="region of interest" description="Disordered" evidence="1">
    <location>
        <begin position="130"/>
        <end position="185"/>
    </location>
</feature>
<accession>A0ABW2DPV3</accession>
<protein>
    <recommendedName>
        <fullName evidence="5">DUF4890 domain-containing protein</fullName>
    </recommendedName>
</protein>